<evidence type="ECO:0000256" key="3">
    <source>
        <dbReference type="ARBA" id="ARBA00018569"/>
    </source>
</evidence>
<reference evidence="7" key="1">
    <citation type="submission" date="2022-06" db="EMBL/GenBank/DDBJ databases">
        <title>New cyanobacteria of genus Symplocastrum in benthos of Lake Baikal.</title>
        <authorList>
            <person name="Sorokovikova E."/>
            <person name="Tikhonova I."/>
            <person name="Krasnopeev A."/>
            <person name="Evseev P."/>
            <person name="Gladkikh A."/>
            <person name="Belykh O."/>
        </authorList>
    </citation>
    <scope>NUCLEOTIDE SEQUENCE</scope>
    <source>
        <strain evidence="7">BBK-W-15</strain>
    </source>
</reference>
<dbReference type="SUPFAM" id="SSF51735">
    <property type="entry name" value="NAD(P)-binding Rossmann-fold domains"/>
    <property type="match status" value="1"/>
</dbReference>
<keyword evidence="8" id="KW-1185">Reference proteome</keyword>
<evidence type="ECO:0000313" key="7">
    <source>
        <dbReference type="EMBL" id="MCP2727426.1"/>
    </source>
</evidence>
<protein>
    <recommendedName>
        <fullName evidence="3">UDP-glucose 4-epimerase</fullName>
    </recommendedName>
    <alternativeName>
        <fullName evidence="5">Galactowaldenase</fullName>
    </alternativeName>
    <alternativeName>
        <fullName evidence="4">UDP-galactose 4-epimerase</fullName>
    </alternativeName>
</protein>
<dbReference type="RefSeq" id="WP_254010241.1">
    <property type="nucleotide sequence ID" value="NZ_JAMZMM010000014.1"/>
</dbReference>
<dbReference type="PANTHER" id="PTHR43725:SF53">
    <property type="entry name" value="UDP-ARABINOSE 4-EPIMERASE 1"/>
    <property type="match status" value="1"/>
</dbReference>
<dbReference type="AlphaFoldDB" id="A0AAE3KL89"/>
<gene>
    <name evidence="7" type="ORF">NJ959_02930</name>
</gene>
<dbReference type="Proteomes" id="UP001204953">
    <property type="component" value="Unassembled WGS sequence"/>
</dbReference>
<evidence type="ECO:0000256" key="1">
    <source>
        <dbReference type="ARBA" id="ARBA00004947"/>
    </source>
</evidence>
<dbReference type="InterPro" id="IPR001509">
    <property type="entry name" value="Epimerase_deHydtase"/>
</dbReference>
<dbReference type="EMBL" id="JAMZMM010000014">
    <property type="protein sequence ID" value="MCP2727426.1"/>
    <property type="molecule type" value="Genomic_DNA"/>
</dbReference>
<evidence type="ECO:0000259" key="6">
    <source>
        <dbReference type="Pfam" id="PF01370"/>
    </source>
</evidence>
<dbReference type="PANTHER" id="PTHR43725">
    <property type="entry name" value="UDP-GLUCOSE 4-EPIMERASE"/>
    <property type="match status" value="1"/>
</dbReference>
<name>A0AAE3KL89_9CYAN</name>
<dbReference type="Gene3D" id="3.40.50.720">
    <property type="entry name" value="NAD(P)-binding Rossmann-like Domain"/>
    <property type="match status" value="1"/>
</dbReference>
<proteinExistence type="inferred from homology"/>
<dbReference type="Pfam" id="PF01370">
    <property type="entry name" value="Epimerase"/>
    <property type="match status" value="1"/>
</dbReference>
<evidence type="ECO:0000256" key="2">
    <source>
        <dbReference type="ARBA" id="ARBA00007637"/>
    </source>
</evidence>
<sequence length="311" mass="34292">MANYLILGGSGFIGGNLARGLVAKGERPKIFTRSSSSITNIEDILDRVDIIYGDFMDDVAVRRATKGIDIVFHFISTTFPSMTIESSVYDVFSNLVPTIRLVEICRENGVRKIVYGSSGGTIYGEPQEICISECHPLQPESAYGQSKLTIDNYLSFYARTTELDVNILRISNPFGPGQKLLGVQGLVAVSMGCAYYNRILKIYGVGESVRDYIYIEDLVDAIIIAGGKPGSSIVNISSGIGHSVMEIVQSIEEVCGKKIRKEFIPPRPGDIQVSILSNKLASEMYDWRPRVDFKEGLSMTWAHIVNRMKPA</sequence>
<comment type="caution">
    <text evidence="7">The sequence shown here is derived from an EMBL/GenBank/DDBJ whole genome shotgun (WGS) entry which is preliminary data.</text>
</comment>
<accession>A0AAE3KL89</accession>
<evidence type="ECO:0000313" key="8">
    <source>
        <dbReference type="Proteomes" id="UP001204953"/>
    </source>
</evidence>
<comment type="pathway">
    <text evidence="1">Carbohydrate metabolism; galactose metabolism.</text>
</comment>
<evidence type="ECO:0000256" key="4">
    <source>
        <dbReference type="ARBA" id="ARBA00031367"/>
    </source>
</evidence>
<comment type="similarity">
    <text evidence="2">Belongs to the NAD(P)-dependent epimerase/dehydratase family.</text>
</comment>
<feature type="domain" description="NAD-dependent epimerase/dehydratase" evidence="6">
    <location>
        <begin position="5"/>
        <end position="236"/>
    </location>
</feature>
<dbReference type="InterPro" id="IPR036291">
    <property type="entry name" value="NAD(P)-bd_dom_sf"/>
</dbReference>
<organism evidence="7 8">
    <name type="scientific">Limnofasciculus baicalensis BBK-W-15</name>
    <dbReference type="NCBI Taxonomy" id="2699891"/>
    <lineage>
        <taxon>Bacteria</taxon>
        <taxon>Bacillati</taxon>
        <taxon>Cyanobacteriota</taxon>
        <taxon>Cyanophyceae</taxon>
        <taxon>Coleofasciculales</taxon>
        <taxon>Coleofasciculaceae</taxon>
        <taxon>Limnofasciculus</taxon>
        <taxon>Limnofasciculus baicalensis</taxon>
    </lineage>
</organism>
<dbReference type="Gene3D" id="3.90.25.10">
    <property type="entry name" value="UDP-galactose 4-epimerase, domain 1"/>
    <property type="match status" value="1"/>
</dbReference>
<evidence type="ECO:0000256" key="5">
    <source>
        <dbReference type="ARBA" id="ARBA00033067"/>
    </source>
</evidence>